<dbReference type="Pfam" id="PF00071">
    <property type="entry name" value="Ras"/>
    <property type="match status" value="1"/>
</dbReference>
<organism evidence="4 5">
    <name type="scientific">Aureococcus anophagefferens</name>
    <name type="common">Harmful bloom alga</name>
    <dbReference type="NCBI Taxonomy" id="44056"/>
    <lineage>
        <taxon>Eukaryota</taxon>
        <taxon>Sar</taxon>
        <taxon>Stramenopiles</taxon>
        <taxon>Ochrophyta</taxon>
        <taxon>Pelagophyceae</taxon>
        <taxon>Pelagomonadales</taxon>
        <taxon>Pelagomonadaceae</taxon>
        <taxon>Aureococcus</taxon>
    </lineage>
</organism>
<dbReference type="Proteomes" id="UP001363151">
    <property type="component" value="Unassembled WGS sequence"/>
</dbReference>
<dbReference type="EMBL" id="JBBJCI010000201">
    <property type="protein sequence ID" value="KAK7241516.1"/>
    <property type="molecule type" value="Genomic_DNA"/>
</dbReference>
<dbReference type="PROSITE" id="PS51421">
    <property type="entry name" value="RAS"/>
    <property type="match status" value="1"/>
</dbReference>
<dbReference type="PANTHER" id="PTHR47981:SF39">
    <property type="entry name" value="RAS-RELATED PROTEIN RAB"/>
    <property type="match status" value="1"/>
</dbReference>
<dbReference type="Gene3D" id="3.40.50.300">
    <property type="entry name" value="P-loop containing nucleotide triphosphate hydrolases"/>
    <property type="match status" value="1"/>
</dbReference>
<dbReference type="InterPro" id="IPR027417">
    <property type="entry name" value="P-loop_NTPase"/>
</dbReference>
<sequence length="283" mass="31410">MTSNHEARGCVLKVLVLGDPATGKTSIIKRYVHNFFSNHHRTTVGVDFALKQLTVGRRAGAARVPPRVATARDRRDTTVRLQLWDIAGQDRFGAIARVRHRGVARAAAARGTLRSQVYYKDAFGAFLVYDISRPETFKTIVARGATVDERARPLCSASSERIVRKRLEQTDRRDDLDSQVKWKDEIDSKVHLPNGMALPVVLLANKCDLEDVAIDRQELDDFCRSHGFIGWFETSAKADARSLVGNILSHDDVFSAKRAERTKLGKTTKLGEPGAKNPNAGCC</sequence>
<evidence type="ECO:0000256" key="3">
    <source>
        <dbReference type="ARBA" id="ARBA00023134"/>
    </source>
</evidence>
<protein>
    <submittedName>
        <fullName evidence="4">BLOC-2 complex binding protein</fullName>
    </submittedName>
</protein>
<comment type="similarity">
    <text evidence="1">Belongs to the small GTPase superfamily. Rab family.</text>
</comment>
<accession>A0ABR1FZK2</accession>
<dbReference type="InterPro" id="IPR001806">
    <property type="entry name" value="Small_GTPase"/>
</dbReference>
<name>A0ABR1FZK2_AURAN</name>
<evidence type="ECO:0000313" key="4">
    <source>
        <dbReference type="EMBL" id="KAK7241516.1"/>
    </source>
</evidence>
<reference evidence="4 5" key="1">
    <citation type="submission" date="2024-03" db="EMBL/GenBank/DDBJ databases">
        <title>Aureococcus anophagefferens CCMP1851 and Kratosvirus quantuckense: Draft genome of a second virus-susceptible host strain in the model system.</title>
        <authorList>
            <person name="Chase E."/>
            <person name="Truchon A.R."/>
            <person name="Schepens W."/>
            <person name="Wilhelm S.W."/>
        </authorList>
    </citation>
    <scope>NUCLEOTIDE SEQUENCE [LARGE SCALE GENOMIC DNA]</scope>
    <source>
        <strain evidence="4 5">CCMP1851</strain>
    </source>
</reference>
<gene>
    <name evidence="4" type="primary">RAB32</name>
    <name evidence="4" type="ORF">SO694_00058265</name>
</gene>
<evidence type="ECO:0000256" key="2">
    <source>
        <dbReference type="ARBA" id="ARBA00022741"/>
    </source>
</evidence>
<evidence type="ECO:0000313" key="5">
    <source>
        <dbReference type="Proteomes" id="UP001363151"/>
    </source>
</evidence>
<keyword evidence="5" id="KW-1185">Reference proteome</keyword>
<dbReference type="PROSITE" id="PS51419">
    <property type="entry name" value="RAB"/>
    <property type="match status" value="1"/>
</dbReference>
<comment type="caution">
    <text evidence="4">The sequence shown here is derived from an EMBL/GenBank/DDBJ whole genome shotgun (WGS) entry which is preliminary data.</text>
</comment>
<keyword evidence="3" id="KW-0342">GTP-binding</keyword>
<evidence type="ECO:0000256" key="1">
    <source>
        <dbReference type="ARBA" id="ARBA00006270"/>
    </source>
</evidence>
<dbReference type="SUPFAM" id="SSF52540">
    <property type="entry name" value="P-loop containing nucleoside triphosphate hydrolases"/>
    <property type="match status" value="1"/>
</dbReference>
<dbReference type="SMART" id="SM00175">
    <property type="entry name" value="RAB"/>
    <property type="match status" value="1"/>
</dbReference>
<dbReference type="PANTHER" id="PTHR47981">
    <property type="entry name" value="RAB FAMILY"/>
    <property type="match status" value="1"/>
</dbReference>
<proteinExistence type="inferred from homology"/>
<keyword evidence="2" id="KW-0547">Nucleotide-binding</keyword>
<dbReference type="Pfam" id="PF08477">
    <property type="entry name" value="Roc"/>
    <property type="match status" value="1"/>
</dbReference>
<dbReference type="PRINTS" id="PR00449">
    <property type="entry name" value="RASTRNSFRMNG"/>
</dbReference>
<dbReference type="SMART" id="SM00173">
    <property type="entry name" value="RAS"/>
    <property type="match status" value="1"/>
</dbReference>